<evidence type="ECO:0000313" key="10">
    <source>
        <dbReference type="EMBL" id="KAF6019971.1"/>
    </source>
</evidence>
<dbReference type="GO" id="GO:0046872">
    <property type="term" value="F:metal ion binding"/>
    <property type="evidence" value="ECO:0007669"/>
    <property type="project" value="InterPro"/>
</dbReference>
<dbReference type="FunFam" id="3.30.1490.20:FF:000001">
    <property type="entry name" value="Carbamoyl-phosphate synthase large chain"/>
    <property type="match status" value="1"/>
</dbReference>
<dbReference type="InterPro" id="IPR016185">
    <property type="entry name" value="PreATP-grasp_dom_sf"/>
</dbReference>
<dbReference type="InterPro" id="IPR006275">
    <property type="entry name" value="CPSase_lsu"/>
</dbReference>
<evidence type="ECO:0000256" key="6">
    <source>
        <dbReference type="ARBA" id="ARBA00047359"/>
    </source>
</evidence>
<sequence length="735" mass="80877">MYFASCLHYTQLIYLSVCLCVTGVELHKKGILDKYNVKVLGTQVDMIMATEDREIFASRLKEINEKLAPSIAVENVPDAVKAAREIKYPVMVRAAYCLGGLGSGLCETEEQLVDLCTKAFQMTNQVLIEKSLKGWKEVEYEVVRDCADNCVTVCNMENFDPLGVHTGDSIVVAPSQTLSNQEYHMLRETAIKVVRHFSIVGECNIQYALDPVSLDYCIIEINARLSRSSALASKATGYPLAFIAAKLGLNIQLPEITNMTTGKTTACFEPSLDYIVTKIPRWDLDRFFRTPKEIGSAMKSVGEVMAIGRSFEESLQKALRMTHPSISGFTQSLPAGKSYPSDYDLEEALRIPSNTRIHAICKAFNDGYSVDRIHELTNIDKWFLHKLQYIVEHGDELQKCSDVSALSVETLKTAKSLGFSDKQIGNLCGSSEADSRSARLGKGIVPWVKQIDTMAAEYPAMTNYLYCTYNGAEHDLTFDDNGTMVLGCGPYHIGSSVEFDWCAVSAIRTLREMGKKTIVVNHNPETVSTDFDECDRLYFDELSLERVLDIYQLENSTGVIISVGGQIPNNLALPLHNNGVNVLGTSPLDIDAAESRARFSAILDDIGVGQAPWRSLTSLDDALDFAASVGYPCLLRPSFVLSGSAMNVVYDPEEMKAFLKAATELSQEHPVVITKFVEGAREVEMDAVARNGVVVAHAVSEHVENAGVHSGDATLIMPAQTLTNQQVDKCTIVLP</sequence>
<dbReference type="InterPro" id="IPR011761">
    <property type="entry name" value="ATP-grasp"/>
</dbReference>
<name>A0A7J7J2T0_BUGNE</name>
<dbReference type="PANTHER" id="PTHR11405:SF53">
    <property type="entry name" value="CARBAMOYL-PHOSPHATE SYNTHASE [AMMONIA], MITOCHONDRIAL"/>
    <property type="match status" value="1"/>
</dbReference>
<dbReference type="FunFam" id="1.10.1030.10:FF:000001">
    <property type="entry name" value="Carbamoyl-phosphate synthase large chain"/>
    <property type="match status" value="1"/>
</dbReference>
<feature type="domain" description="ATP-grasp" evidence="9">
    <location>
        <begin position="57"/>
        <end position="249"/>
    </location>
</feature>
<evidence type="ECO:0000256" key="7">
    <source>
        <dbReference type="PROSITE-ProRule" id="PRU00409"/>
    </source>
</evidence>
<keyword evidence="2" id="KW-0677">Repeat</keyword>
<dbReference type="GO" id="GO:0005737">
    <property type="term" value="C:cytoplasm"/>
    <property type="evidence" value="ECO:0007669"/>
    <property type="project" value="TreeGrafter"/>
</dbReference>
<dbReference type="EC" id="6.3.4.16" evidence="5"/>
<dbReference type="InterPro" id="IPR005483">
    <property type="entry name" value="CPSase_dom"/>
</dbReference>
<evidence type="ECO:0000256" key="4">
    <source>
        <dbReference type="ARBA" id="ARBA00022840"/>
    </source>
</evidence>
<dbReference type="SUPFAM" id="SSF56059">
    <property type="entry name" value="Glutathione synthetase ATP-binding domain-like"/>
    <property type="match status" value="2"/>
</dbReference>
<dbReference type="EMBL" id="VXIV02003202">
    <property type="protein sequence ID" value="KAF6019971.1"/>
    <property type="molecule type" value="Genomic_DNA"/>
</dbReference>
<gene>
    <name evidence="10" type="ORF">EB796_021713</name>
</gene>
<dbReference type="GO" id="GO:0004087">
    <property type="term" value="F:carbamoyl-phosphate synthase (ammonia) activity"/>
    <property type="evidence" value="ECO:0007669"/>
    <property type="project" value="UniProtKB-EC"/>
</dbReference>
<reference evidence="10" key="1">
    <citation type="submission" date="2020-06" db="EMBL/GenBank/DDBJ databases">
        <title>Draft genome of Bugula neritina, a colonial animal packing powerful symbionts and potential medicines.</title>
        <authorList>
            <person name="Rayko M."/>
        </authorList>
    </citation>
    <scope>NUCLEOTIDE SEQUENCE [LARGE SCALE GENOMIC DNA]</scope>
    <source>
        <strain evidence="10">Kwan_BN1</strain>
    </source>
</reference>
<dbReference type="InterPro" id="IPR036897">
    <property type="entry name" value="CarbamoylP_synth_lsu_oligo_sf"/>
</dbReference>
<evidence type="ECO:0000256" key="2">
    <source>
        <dbReference type="ARBA" id="ARBA00022737"/>
    </source>
</evidence>
<feature type="domain" description="ATP-grasp" evidence="9">
    <location>
        <begin position="600"/>
        <end position="692"/>
    </location>
</feature>
<proteinExistence type="predicted"/>
<keyword evidence="8" id="KW-0732">Signal</keyword>
<feature type="signal peptide" evidence="8">
    <location>
        <begin position="1"/>
        <end position="26"/>
    </location>
</feature>
<comment type="catalytic activity">
    <reaction evidence="6">
        <text>hydrogencarbonate + NH4(+) + 2 ATP = carbamoyl phosphate + 2 ADP + phosphate + 2 H(+)</text>
        <dbReference type="Rhea" id="RHEA:18029"/>
        <dbReference type="ChEBI" id="CHEBI:15378"/>
        <dbReference type="ChEBI" id="CHEBI:17544"/>
        <dbReference type="ChEBI" id="CHEBI:28938"/>
        <dbReference type="ChEBI" id="CHEBI:30616"/>
        <dbReference type="ChEBI" id="CHEBI:43474"/>
        <dbReference type="ChEBI" id="CHEBI:58228"/>
        <dbReference type="ChEBI" id="CHEBI:456216"/>
        <dbReference type="EC" id="6.3.4.16"/>
    </reaction>
</comment>
<dbReference type="InterPro" id="IPR005479">
    <property type="entry name" value="CPAse_ATP-bd"/>
</dbReference>
<feature type="chain" id="PRO_5029843652" description="carbamoyl-phosphate synthase (ammonia)" evidence="8">
    <location>
        <begin position="27"/>
        <end position="735"/>
    </location>
</feature>
<dbReference type="PRINTS" id="PR00098">
    <property type="entry name" value="CPSASE"/>
</dbReference>
<dbReference type="NCBIfam" id="NF009455">
    <property type="entry name" value="PRK12815.1"/>
    <property type="match status" value="1"/>
</dbReference>
<evidence type="ECO:0000256" key="3">
    <source>
        <dbReference type="ARBA" id="ARBA00022741"/>
    </source>
</evidence>
<evidence type="ECO:0000256" key="1">
    <source>
        <dbReference type="ARBA" id="ARBA00022598"/>
    </source>
</evidence>
<dbReference type="Gene3D" id="3.30.470.20">
    <property type="entry name" value="ATP-grasp fold, B domain"/>
    <property type="match status" value="2"/>
</dbReference>
<keyword evidence="3 7" id="KW-0547">Nucleotide-binding</keyword>
<dbReference type="GO" id="GO:0006541">
    <property type="term" value="P:glutamine metabolic process"/>
    <property type="evidence" value="ECO:0007669"/>
    <property type="project" value="TreeGrafter"/>
</dbReference>
<dbReference type="InterPro" id="IPR058047">
    <property type="entry name" value="CPSase_preATP-grasp"/>
</dbReference>
<dbReference type="FunFam" id="3.30.470.20:FF:000001">
    <property type="entry name" value="Carbamoyl-phosphate synthase large chain"/>
    <property type="match status" value="1"/>
</dbReference>
<dbReference type="Gene3D" id="1.10.1030.10">
    <property type="entry name" value="Carbamoyl-phosphate synthetase, large subunit oligomerisation domain"/>
    <property type="match status" value="1"/>
</dbReference>
<dbReference type="SUPFAM" id="SSF52440">
    <property type="entry name" value="PreATP-grasp domain"/>
    <property type="match status" value="1"/>
</dbReference>
<evidence type="ECO:0000256" key="8">
    <source>
        <dbReference type="SAM" id="SignalP"/>
    </source>
</evidence>
<dbReference type="NCBIfam" id="TIGR01369">
    <property type="entry name" value="CPSaseII_lrg"/>
    <property type="match status" value="1"/>
</dbReference>
<dbReference type="PROSITE" id="PS50975">
    <property type="entry name" value="ATP_GRASP"/>
    <property type="match status" value="2"/>
</dbReference>
<dbReference type="NCBIfam" id="NF003671">
    <property type="entry name" value="PRK05294.1"/>
    <property type="match status" value="1"/>
</dbReference>
<evidence type="ECO:0000256" key="5">
    <source>
        <dbReference type="ARBA" id="ARBA00044063"/>
    </source>
</evidence>
<evidence type="ECO:0000313" key="11">
    <source>
        <dbReference type="Proteomes" id="UP000593567"/>
    </source>
</evidence>
<dbReference type="PROSITE" id="PS00866">
    <property type="entry name" value="CPSASE_1"/>
    <property type="match status" value="2"/>
</dbReference>
<keyword evidence="4 7" id="KW-0067">ATP-binding</keyword>
<dbReference type="SMART" id="SM01096">
    <property type="entry name" value="CPSase_L_D3"/>
    <property type="match status" value="1"/>
</dbReference>
<dbReference type="PROSITE" id="PS00867">
    <property type="entry name" value="CPSASE_2"/>
    <property type="match status" value="1"/>
</dbReference>
<dbReference type="Pfam" id="PF02786">
    <property type="entry name" value="CPSase_L_D2"/>
    <property type="match status" value="2"/>
</dbReference>
<dbReference type="OrthoDB" id="434at2759"/>
<dbReference type="Pfam" id="PF02787">
    <property type="entry name" value="CPSase_L_D3"/>
    <property type="match status" value="1"/>
</dbReference>
<keyword evidence="1" id="KW-0436">Ligase</keyword>
<keyword evidence="11" id="KW-1185">Reference proteome</keyword>
<dbReference type="Proteomes" id="UP000593567">
    <property type="component" value="Unassembled WGS sequence"/>
</dbReference>
<accession>A0A7J7J2T0</accession>
<dbReference type="GO" id="GO:0004088">
    <property type="term" value="F:carbamoyl-phosphate synthase (glutamine-hydrolyzing) activity"/>
    <property type="evidence" value="ECO:0007669"/>
    <property type="project" value="TreeGrafter"/>
</dbReference>
<dbReference type="Pfam" id="PF25596">
    <property type="entry name" value="CPSase_L_D1"/>
    <property type="match status" value="1"/>
</dbReference>
<dbReference type="Gene3D" id="3.40.50.20">
    <property type="match status" value="1"/>
</dbReference>
<dbReference type="FunFam" id="3.40.50.20:FF:000002">
    <property type="entry name" value="Carbamoyl-phosphate synthase large chain"/>
    <property type="match status" value="1"/>
</dbReference>
<protein>
    <recommendedName>
        <fullName evidence="5">carbamoyl-phosphate synthase (ammonia)</fullName>
        <ecNumber evidence="5">6.3.4.16</ecNumber>
    </recommendedName>
</protein>
<dbReference type="AlphaFoldDB" id="A0A7J7J2T0"/>
<organism evidence="10 11">
    <name type="scientific">Bugula neritina</name>
    <name type="common">Brown bryozoan</name>
    <name type="synonym">Sertularia neritina</name>
    <dbReference type="NCBI Taxonomy" id="10212"/>
    <lineage>
        <taxon>Eukaryota</taxon>
        <taxon>Metazoa</taxon>
        <taxon>Spiralia</taxon>
        <taxon>Lophotrochozoa</taxon>
        <taxon>Bryozoa</taxon>
        <taxon>Gymnolaemata</taxon>
        <taxon>Cheilostomatida</taxon>
        <taxon>Flustrina</taxon>
        <taxon>Buguloidea</taxon>
        <taxon>Bugulidae</taxon>
        <taxon>Bugula</taxon>
    </lineage>
</organism>
<evidence type="ECO:0000259" key="9">
    <source>
        <dbReference type="PROSITE" id="PS50975"/>
    </source>
</evidence>
<dbReference type="GO" id="GO:0005524">
    <property type="term" value="F:ATP binding"/>
    <property type="evidence" value="ECO:0007669"/>
    <property type="project" value="UniProtKB-UniRule"/>
</dbReference>
<dbReference type="InterPro" id="IPR005480">
    <property type="entry name" value="CPSase_lsu_oligo"/>
</dbReference>
<dbReference type="SUPFAM" id="SSF48108">
    <property type="entry name" value="Carbamoyl phosphate synthetase, large subunit connection domain"/>
    <property type="match status" value="1"/>
</dbReference>
<comment type="caution">
    <text evidence="10">The sequence shown here is derived from an EMBL/GenBank/DDBJ whole genome shotgun (WGS) entry which is preliminary data.</text>
</comment>
<dbReference type="PANTHER" id="PTHR11405">
    <property type="entry name" value="CARBAMOYLTRANSFERASE FAMILY MEMBER"/>
    <property type="match status" value="1"/>
</dbReference>